<gene>
    <name evidence="1" type="ORF">DFP72DRAFT_1123600</name>
</gene>
<protein>
    <submittedName>
        <fullName evidence="1">Uncharacterized protein</fullName>
    </submittedName>
</protein>
<organism evidence="1 2">
    <name type="scientific">Ephemerocybe angulata</name>
    <dbReference type="NCBI Taxonomy" id="980116"/>
    <lineage>
        <taxon>Eukaryota</taxon>
        <taxon>Fungi</taxon>
        <taxon>Dikarya</taxon>
        <taxon>Basidiomycota</taxon>
        <taxon>Agaricomycotina</taxon>
        <taxon>Agaricomycetes</taxon>
        <taxon>Agaricomycetidae</taxon>
        <taxon>Agaricales</taxon>
        <taxon>Agaricineae</taxon>
        <taxon>Psathyrellaceae</taxon>
        <taxon>Ephemerocybe</taxon>
    </lineage>
</organism>
<name>A0A8H6HXY9_9AGAR</name>
<dbReference type="EMBL" id="JACGCI010000032">
    <property type="protein sequence ID" value="KAF6754976.1"/>
    <property type="molecule type" value="Genomic_DNA"/>
</dbReference>
<evidence type="ECO:0000313" key="1">
    <source>
        <dbReference type="EMBL" id="KAF6754976.1"/>
    </source>
</evidence>
<comment type="caution">
    <text evidence="1">The sequence shown here is derived from an EMBL/GenBank/DDBJ whole genome shotgun (WGS) entry which is preliminary data.</text>
</comment>
<dbReference type="AlphaFoldDB" id="A0A8H6HXY9"/>
<dbReference type="Proteomes" id="UP000521943">
    <property type="component" value="Unassembled WGS sequence"/>
</dbReference>
<keyword evidence="2" id="KW-1185">Reference proteome</keyword>
<proteinExistence type="predicted"/>
<sequence>MLSATSTTVLPSAAPTLPADLRLEIVTHLPTNRLHEALQWCEDGRHVIEEELRRRVFDALAGFIPLKRCEEFFDRLHECEGAIIGSVVRAVLLVNSSVQPSRPPANLDVVTRLCLDDPMRTFFHELGYDSTVLHPRDRERGYVDLIERFEMVVDGKMNAIIPGSVIVFYPRLTFANDSLAVEGVEGGERTDNLTFAVSDTNAGWTKPCGIYCPTIWRKSVEDRGAASYSWSYLHPDAPKPSYWVKHPHPVEVFCSSEALTWRVHSRCHNSACPNMQLYNARLRYLNP</sequence>
<evidence type="ECO:0000313" key="2">
    <source>
        <dbReference type="Proteomes" id="UP000521943"/>
    </source>
</evidence>
<reference evidence="1 2" key="1">
    <citation type="submission" date="2020-07" db="EMBL/GenBank/DDBJ databases">
        <title>Comparative genomics of pyrophilous fungi reveals a link between fire events and developmental genes.</title>
        <authorList>
            <consortium name="DOE Joint Genome Institute"/>
            <person name="Steindorff A.S."/>
            <person name="Carver A."/>
            <person name="Calhoun S."/>
            <person name="Stillman K."/>
            <person name="Liu H."/>
            <person name="Lipzen A."/>
            <person name="Pangilinan J."/>
            <person name="Labutti K."/>
            <person name="Bruns T.D."/>
            <person name="Grigoriev I.V."/>
        </authorList>
    </citation>
    <scope>NUCLEOTIDE SEQUENCE [LARGE SCALE GENOMIC DNA]</scope>
    <source>
        <strain evidence="1 2">CBS 144469</strain>
    </source>
</reference>
<accession>A0A8H6HXY9</accession>
<dbReference type="OrthoDB" id="3128594at2759"/>